<evidence type="ECO:0000313" key="1">
    <source>
        <dbReference type="EMBL" id="RAI58968.1"/>
    </source>
</evidence>
<dbReference type="EMBL" id="QLIX01000006">
    <property type="protein sequence ID" value="RAI58968.1"/>
    <property type="molecule type" value="Genomic_DNA"/>
</dbReference>
<name>A0A327MFK9_9PROT</name>
<accession>A0A327MFK9</accession>
<dbReference type="OrthoDB" id="4333526at2"/>
<dbReference type="Proteomes" id="UP000249065">
    <property type="component" value="Unassembled WGS sequence"/>
</dbReference>
<gene>
    <name evidence="1" type="ORF">DOO78_10505</name>
</gene>
<reference evidence="2" key="1">
    <citation type="submission" date="2018-06" db="EMBL/GenBank/DDBJ databases">
        <authorList>
            <person name="Khan S.A."/>
        </authorList>
    </citation>
    <scope>NUCLEOTIDE SEQUENCE [LARGE SCALE GENOMIC DNA]</scope>
    <source>
        <strain evidence="2">DB-1506</strain>
    </source>
</reference>
<sequence>MEPRTVRVFWRKQKSGWLNFNWNGPIQPNSVVHVSACECLFNPGSIAGVDGITLHRGAATISVKNVRVHGPNPGDSITGGVEFFLQVDWNAPLDIATDITVMGPPEQKFIVG</sequence>
<keyword evidence="2" id="KW-1185">Reference proteome</keyword>
<proteinExistence type="predicted"/>
<protein>
    <submittedName>
        <fullName evidence="1">Uncharacterized protein</fullName>
    </submittedName>
</protein>
<dbReference type="AlphaFoldDB" id="A0A327MFK9"/>
<organism evidence="1 2">
    <name type="scientific">Roseicella frigidaeris</name>
    <dbReference type="NCBI Taxonomy" id="2230885"/>
    <lineage>
        <taxon>Bacteria</taxon>
        <taxon>Pseudomonadati</taxon>
        <taxon>Pseudomonadota</taxon>
        <taxon>Alphaproteobacteria</taxon>
        <taxon>Acetobacterales</taxon>
        <taxon>Roseomonadaceae</taxon>
        <taxon>Roseicella</taxon>
    </lineage>
</organism>
<evidence type="ECO:0000313" key="2">
    <source>
        <dbReference type="Proteomes" id="UP000249065"/>
    </source>
</evidence>
<dbReference type="RefSeq" id="WP_111469720.1">
    <property type="nucleotide sequence ID" value="NZ_QLIX01000006.1"/>
</dbReference>
<comment type="caution">
    <text evidence="1">The sequence shown here is derived from an EMBL/GenBank/DDBJ whole genome shotgun (WGS) entry which is preliminary data.</text>
</comment>